<dbReference type="Pfam" id="PF01124">
    <property type="entry name" value="MAPEG"/>
    <property type="match status" value="1"/>
</dbReference>
<protein>
    <submittedName>
        <fullName evidence="6">MAPEG family protein</fullName>
    </submittedName>
</protein>
<evidence type="ECO:0000256" key="3">
    <source>
        <dbReference type="ARBA" id="ARBA00022989"/>
    </source>
</evidence>
<dbReference type="EMBL" id="JBHSGG010000003">
    <property type="protein sequence ID" value="MFC4727082.1"/>
    <property type="molecule type" value="Genomic_DNA"/>
</dbReference>
<gene>
    <name evidence="6" type="ORF">ACFO3Q_02720</name>
</gene>
<dbReference type="RefSeq" id="WP_377003080.1">
    <property type="nucleotide sequence ID" value="NZ_JBHSGG010000003.1"/>
</dbReference>
<feature type="transmembrane region" description="Helical" evidence="5">
    <location>
        <begin position="106"/>
        <end position="129"/>
    </location>
</feature>
<dbReference type="InterPro" id="IPR001129">
    <property type="entry name" value="Membr-assoc_MAPEG"/>
</dbReference>
<proteinExistence type="predicted"/>
<dbReference type="SUPFAM" id="SSF161084">
    <property type="entry name" value="MAPEG domain-like"/>
    <property type="match status" value="1"/>
</dbReference>
<dbReference type="Gene3D" id="1.20.120.550">
    <property type="entry name" value="Membrane associated eicosanoid/glutathione metabolism-like domain"/>
    <property type="match status" value="1"/>
</dbReference>
<sequence>MFPTLTLLFASLHALLLLALSLRVSLRRRSAGIGLGSGGDDALARRIRAQANFVEYVPLALLLIGLLELSGLARAWLVLLGSLLLAGRLLHAWGLERSAGVSAGRALGMLLTWGVLAGAAAAGLALATLRLTSA</sequence>
<keyword evidence="7" id="KW-1185">Reference proteome</keyword>
<evidence type="ECO:0000313" key="6">
    <source>
        <dbReference type="EMBL" id="MFC4727082.1"/>
    </source>
</evidence>
<evidence type="ECO:0000256" key="4">
    <source>
        <dbReference type="ARBA" id="ARBA00023136"/>
    </source>
</evidence>
<keyword evidence="4 5" id="KW-0472">Membrane</keyword>
<evidence type="ECO:0000256" key="1">
    <source>
        <dbReference type="ARBA" id="ARBA00004370"/>
    </source>
</evidence>
<dbReference type="PANTHER" id="PTHR35814">
    <property type="match status" value="1"/>
</dbReference>
<evidence type="ECO:0000256" key="2">
    <source>
        <dbReference type="ARBA" id="ARBA00022692"/>
    </source>
</evidence>
<dbReference type="PANTHER" id="PTHR35814:SF1">
    <property type="entry name" value="GLUTATHIONE S-TRANSFERASE-RELATED"/>
    <property type="match status" value="1"/>
</dbReference>
<organism evidence="6 7">
    <name type="scientific">Coralloluteibacterium thermophilum</name>
    <dbReference type="NCBI Taxonomy" id="2707049"/>
    <lineage>
        <taxon>Bacteria</taxon>
        <taxon>Pseudomonadati</taxon>
        <taxon>Pseudomonadota</taxon>
        <taxon>Gammaproteobacteria</taxon>
        <taxon>Lysobacterales</taxon>
        <taxon>Lysobacteraceae</taxon>
        <taxon>Coralloluteibacterium</taxon>
    </lineage>
</organism>
<name>A0ABV9NFE3_9GAMM</name>
<dbReference type="Proteomes" id="UP001595892">
    <property type="component" value="Unassembled WGS sequence"/>
</dbReference>
<dbReference type="InterPro" id="IPR023352">
    <property type="entry name" value="MAPEG-like_dom_sf"/>
</dbReference>
<reference evidence="7" key="1">
    <citation type="journal article" date="2019" name="Int. J. Syst. Evol. Microbiol.">
        <title>The Global Catalogue of Microorganisms (GCM) 10K type strain sequencing project: providing services to taxonomists for standard genome sequencing and annotation.</title>
        <authorList>
            <consortium name="The Broad Institute Genomics Platform"/>
            <consortium name="The Broad Institute Genome Sequencing Center for Infectious Disease"/>
            <person name="Wu L."/>
            <person name="Ma J."/>
        </authorList>
    </citation>
    <scope>NUCLEOTIDE SEQUENCE [LARGE SCALE GENOMIC DNA]</scope>
    <source>
        <strain evidence="7">CGMCC 1.13574</strain>
    </source>
</reference>
<comment type="caution">
    <text evidence="6">The sequence shown here is derived from an EMBL/GenBank/DDBJ whole genome shotgun (WGS) entry which is preliminary data.</text>
</comment>
<keyword evidence="3 5" id="KW-1133">Transmembrane helix</keyword>
<comment type="subcellular location">
    <subcellularLocation>
        <location evidence="1">Membrane</location>
    </subcellularLocation>
</comment>
<keyword evidence="2 5" id="KW-0812">Transmembrane</keyword>
<evidence type="ECO:0000313" key="7">
    <source>
        <dbReference type="Proteomes" id="UP001595892"/>
    </source>
</evidence>
<evidence type="ECO:0000256" key="5">
    <source>
        <dbReference type="SAM" id="Phobius"/>
    </source>
</evidence>
<accession>A0ABV9NFE3</accession>
<feature type="transmembrane region" description="Helical" evidence="5">
    <location>
        <begin position="51"/>
        <end position="69"/>
    </location>
</feature>